<dbReference type="InterPro" id="IPR000719">
    <property type="entry name" value="Prot_kinase_dom"/>
</dbReference>
<evidence type="ECO:0000313" key="3">
    <source>
        <dbReference type="Proteomes" id="UP001174934"/>
    </source>
</evidence>
<dbReference type="PROSITE" id="PS50011">
    <property type="entry name" value="PROTEIN_KINASE_DOM"/>
    <property type="match status" value="1"/>
</dbReference>
<dbReference type="InterPro" id="IPR051681">
    <property type="entry name" value="Ser/Thr_Kinases-Pseudokinases"/>
</dbReference>
<gene>
    <name evidence="2" type="ORF">B0T17DRAFT_481432</name>
</gene>
<organism evidence="2 3">
    <name type="scientific">Bombardia bombarda</name>
    <dbReference type="NCBI Taxonomy" id="252184"/>
    <lineage>
        <taxon>Eukaryota</taxon>
        <taxon>Fungi</taxon>
        <taxon>Dikarya</taxon>
        <taxon>Ascomycota</taxon>
        <taxon>Pezizomycotina</taxon>
        <taxon>Sordariomycetes</taxon>
        <taxon>Sordariomycetidae</taxon>
        <taxon>Sordariales</taxon>
        <taxon>Lasiosphaeriaceae</taxon>
        <taxon>Bombardia</taxon>
    </lineage>
</organism>
<evidence type="ECO:0000259" key="1">
    <source>
        <dbReference type="PROSITE" id="PS50011"/>
    </source>
</evidence>
<sequence>MLLAGYDVEREYRSLPFGSQVIVANMAADVAEMEIFLCPNYDVEQSMLSVDKLQEMWHLPEDGQGGWPPVLDLSQLKFRRQLHEAITVVQVSNGDDDEKEWVFKSLTRDLRYMYNELKMLLTLPTHPNVIPRPAYVVTKKGRFGGRHGVCGFVIEYLPLGSLKQRFLDASEGAAPAVTLQERFRWSRQVADALVHINSASPIGFYPDLKPDNVVLRARSVVDDKSSAARVELDAVLLDLEQRGGWFSWSPPEVVYVEYLEILAGGLGEEYADLRDEIAQKLGEYMPGWTPGSQNDRYQNLDGGFSGPWKALLEGRRKMRENSDGERGDDMLDNAQVFMLGKLIWCIFEGEALIRCGIDQELLQDNVPDSANSVSVAKTPAVFPEFRIAPAEIRELVRSCTAGAPEWEGRRRGVVVRGSRLVPAGGAHLDSKNKVWEVTEEETRAVAKEWWANEVNQARAFLQEVLDAAPSGSGRGLLGKINTRPTLANVRGDLLRLESQARHGIGG</sequence>
<proteinExistence type="predicted"/>
<keyword evidence="3" id="KW-1185">Reference proteome</keyword>
<dbReference type="AlphaFoldDB" id="A0AA39XK01"/>
<feature type="domain" description="Protein kinase" evidence="1">
    <location>
        <begin position="56"/>
        <end position="421"/>
    </location>
</feature>
<dbReference type="EMBL" id="JAULSR010000001">
    <property type="protein sequence ID" value="KAK0634455.1"/>
    <property type="molecule type" value="Genomic_DNA"/>
</dbReference>
<reference evidence="2" key="1">
    <citation type="submission" date="2023-06" db="EMBL/GenBank/DDBJ databases">
        <title>Genome-scale phylogeny and comparative genomics of the fungal order Sordariales.</title>
        <authorList>
            <consortium name="Lawrence Berkeley National Laboratory"/>
            <person name="Hensen N."/>
            <person name="Bonometti L."/>
            <person name="Westerberg I."/>
            <person name="Brannstrom I.O."/>
            <person name="Guillou S."/>
            <person name="Cros-Aarteil S."/>
            <person name="Calhoun S."/>
            <person name="Haridas S."/>
            <person name="Kuo A."/>
            <person name="Mondo S."/>
            <person name="Pangilinan J."/>
            <person name="Riley R."/>
            <person name="LaButti K."/>
            <person name="Andreopoulos B."/>
            <person name="Lipzen A."/>
            <person name="Chen C."/>
            <person name="Yanf M."/>
            <person name="Daum C."/>
            <person name="Ng V."/>
            <person name="Clum A."/>
            <person name="Steindorff A."/>
            <person name="Ohm R."/>
            <person name="Martin F."/>
            <person name="Silar P."/>
            <person name="Natvig D."/>
            <person name="Lalanne C."/>
            <person name="Gautier V."/>
            <person name="Ament-velasquez S.L."/>
            <person name="Kruys A."/>
            <person name="Hutchinson M.I."/>
            <person name="Powell A.J."/>
            <person name="Barry K."/>
            <person name="Miller A.N."/>
            <person name="Grigoriev I.V."/>
            <person name="Debuchy R."/>
            <person name="Gladieux P."/>
            <person name="Thoren M.H."/>
            <person name="Johannesson H."/>
        </authorList>
    </citation>
    <scope>NUCLEOTIDE SEQUENCE</scope>
    <source>
        <strain evidence="2">SMH3391-2</strain>
    </source>
</reference>
<accession>A0AA39XK01</accession>
<dbReference type="InterPro" id="IPR011009">
    <property type="entry name" value="Kinase-like_dom_sf"/>
</dbReference>
<dbReference type="PANTHER" id="PTHR44329">
    <property type="entry name" value="SERINE/THREONINE-PROTEIN KINASE TNNI3K-RELATED"/>
    <property type="match status" value="1"/>
</dbReference>
<name>A0AA39XK01_9PEZI</name>
<dbReference type="Proteomes" id="UP001174934">
    <property type="component" value="Unassembled WGS sequence"/>
</dbReference>
<dbReference type="GO" id="GO:0005524">
    <property type="term" value="F:ATP binding"/>
    <property type="evidence" value="ECO:0007669"/>
    <property type="project" value="InterPro"/>
</dbReference>
<dbReference type="GO" id="GO:0004674">
    <property type="term" value="F:protein serine/threonine kinase activity"/>
    <property type="evidence" value="ECO:0007669"/>
    <property type="project" value="TreeGrafter"/>
</dbReference>
<dbReference type="SUPFAM" id="SSF56112">
    <property type="entry name" value="Protein kinase-like (PK-like)"/>
    <property type="match status" value="1"/>
</dbReference>
<comment type="caution">
    <text evidence="2">The sequence shown here is derived from an EMBL/GenBank/DDBJ whole genome shotgun (WGS) entry which is preliminary data.</text>
</comment>
<protein>
    <recommendedName>
        <fullName evidence="1">Protein kinase domain-containing protein</fullName>
    </recommendedName>
</protein>
<evidence type="ECO:0000313" key="2">
    <source>
        <dbReference type="EMBL" id="KAK0634455.1"/>
    </source>
</evidence>
<dbReference type="Gene3D" id="1.10.510.10">
    <property type="entry name" value="Transferase(Phosphotransferase) domain 1"/>
    <property type="match status" value="1"/>
</dbReference>